<gene>
    <name evidence="3" type="ORF">QE369_001072</name>
</gene>
<dbReference type="InterPro" id="IPR006674">
    <property type="entry name" value="HD_domain"/>
</dbReference>
<dbReference type="Proteomes" id="UP001255601">
    <property type="component" value="Unassembled WGS sequence"/>
</dbReference>
<dbReference type="PANTHER" id="PTHR43155">
    <property type="entry name" value="CYCLIC DI-GMP PHOSPHODIESTERASE PA4108-RELATED"/>
    <property type="match status" value="1"/>
</dbReference>
<dbReference type="Pfam" id="PF11871">
    <property type="entry name" value="DUF3391"/>
    <property type="match status" value="1"/>
</dbReference>
<dbReference type="SUPFAM" id="SSF109604">
    <property type="entry name" value="HD-domain/PDEase-like"/>
    <property type="match status" value="1"/>
</dbReference>
<dbReference type="InterPro" id="IPR037522">
    <property type="entry name" value="HD_GYP_dom"/>
</dbReference>
<evidence type="ECO:0000259" key="1">
    <source>
        <dbReference type="PROSITE" id="PS51831"/>
    </source>
</evidence>
<dbReference type="NCBIfam" id="TIGR00277">
    <property type="entry name" value="HDIG"/>
    <property type="match status" value="1"/>
</dbReference>
<dbReference type="EMBL" id="JAVIZC010000001">
    <property type="protein sequence ID" value="MDR6100894.1"/>
    <property type="molecule type" value="Genomic_DNA"/>
</dbReference>
<name>A0AAJ2BDH3_9HYPH</name>
<dbReference type="RefSeq" id="WP_309769871.1">
    <property type="nucleotide sequence ID" value="NZ_JAVIZC010000001.1"/>
</dbReference>
<dbReference type="CDD" id="cd00077">
    <property type="entry name" value="HDc"/>
    <property type="match status" value="1"/>
</dbReference>
<dbReference type="SMART" id="SM00471">
    <property type="entry name" value="HDc"/>
    <property type="match status" value="1"/>
</dbReference>
<organism evidence="3 4">
    <name type="scientific">Agrobacterium larrymoorei</name>
    <dbReference type="NCBI Taxonomy" id="160699"/>
    <lineage>
        <taxon>Bacteria</taxon>
        <taxon>Pseudomonadati</taxon>
        <taxon>Pseudomonadota</taxon>
        <taxon>Alphaproteobacteria</taxon>
        <taxon>Hyphomicrobiales</taxon>
        <taxon>Rhizobiaceae</taxon>
        <taxon>Rhizobium/Agrobacterium group</taxon>
        <taxon>Agrobacterium</taxon>
    </lineage>
</organism>
<dbReference type="Gene3D" id="1.10.3210.10">
    <property type="entry name" value="Hypothetical protein af1432"/>
    <property type="match status" value="1"/>
</dbReference>
<dbReference type="PROSITE" id="PS51831">
    <property type="entry name" value="HD"/>
    <property type="match status" value="1"/>
</dbReference>
<comment type="caution">
    <text evidence="3">The sequence shown here is derived from an EMBL/GenBank/DDBJ whole genome shotgun (WGS) entry which is preliminary data.</text>
</comment>
<dbReference type="InterPro" id="IPR006675">
    <property type="entry name" value="HDIG_dom"/>
</dbReference>
<evidence type="ECO:0000313" key="4">
    <source>
        <dbReference type="Proteomes" id="UP001255601"/>
    </source>
</evidence>
<dbReference type="Pfam" id="PF13487">
    <property type="entry name" value="HD_5"/>
    <property type="match status" value="1"/>
</dbReference>
<dbReference type="InterPro" id="IPR021812">
    <property type="entry name" value="DUF3391"/>
</dbReference>
<evidence type="ECO:0000313" key="3">
    <source>
        <dbReference type="EMBL" id="MDR6100894.1"/>
    </source>
</evidence>
<proteinExistence type="predicted"/>
<sequence length="319" mass="35830">MKKRIRIGELRVGMYVEELETSSLDHKYYAPFLIDTIDQIKAVITCNAISAVIDVTKGINPDATAQSESEIRRNFEQYLLRHYSSQEIAHARILMSKTVPKVKDLLTNAPREGAINVEAALSSVEDIMASTTKNAGALVSLSKLRRRDEETFVHSISVSALLITFARKLSMNEELIRHVGLAGLLHDVGKMAIPTEILRKQEKLTEHEYRIVRLHPVLGSELLKNKATLPETVLDVCLYHHERYDGSGYPSRLSGEQIPFVARLAAICDVYDALTSRRPYKATWSQARAVETMLSTQGHFDPSLLRQFVSKMILSGDLN</sequence>
<feature type="domain" description="HD-GYP" evidence="2">
    <location>
        <begin position="129"/>
        <end position="319"/>
    </location>
</feature>
<protein>
    <submittedName>
        <fullName evidence="3">Nucleotidyltransferase with HDIG domain</fullName>
    </submittedName>
</protein>
<evidence type="ECO:0000259" key="2">
    <source>
        <dbReference type="PROSITE" id="PS51832"/>
    </source>
</evidence>
<dbReference type="GO" id="GO:0008081">
    <property type="term" value="F:phosphoric diester hydrolase activity"/>
    <property type="evidence" value="ECO:0007669"/>
    <property type="project" value="UniProtKB-ARBA"/>
</dbReference>
<dbReference type="AlphaFoldDB" id="A0AAJ2BDH3"/>
<dbReference type="PANTHER" id="PTHR43155:SF2">
    <property type="entry name" value="CYCLIC DI-GMP PHOSPHODIESTERASE PA4108"/>
    <property type="match status" value="1"/>
</dbReference>
<reference evidence="3" key="1">
    <citation type="submission" date="2023-08" db="EMBL/GenBank/DDBJ databases">
        <title>Functional and genomic diversity of the sorghum phyllosphere microbiome.</title>
        <authorList>
            <person name="Shade A."/>
        </authorList>
    </citation>
    <scope>NUCLEOTIDE SEQUENCE</scope>
    <source>
        <strain evidence="3">SORGH_AS_0974</strain>
    </source>
</reference>
<accession>A0AAJ2BDH3</accession>
<dbReference type="InterPro" id="IPR003607">
    <property type="entry name" value="HD/PDEase_dom"/>
</dbReference>
<feature type="domain" description="HD" evidence="1">
    <location>
        <begin position="151"/>
        <end position="274"/>
    </location>
</feature>
<dbReference type="PROSITE" id="PS51832">
    <property type="entry name" value="HD_GYP"/>
    <property type="match status" value="1"/>
</dbReference>